<evidence type="ECO:0000313" key="7">
    <source>
        <dbReference type="EMBL" id="MBM7815058.1"/>
    </source>
</evidence>
<dbReference type="RefSeq" id="WP_204845627.1">
    <property type="nucleotide sequence ID" value="NZ_JAFBCL010000001.1"/>
</dbReference>
<dbReference type="SUPFAM" id="SSF53790">
    <property type="entry name" value="Tetrapyrrole methylase"/>
    <property type="match status" value="1"/>
</dbReference>
<dbReference type="PANTHER" id="PTHR45790:SF3">
    <property type="entry name" value="S-ADENOSYL-L-METHIONINE-DEPENDENT UROPORPHYRINOGEN III METHYLTRANSFERASE, CHLOROPLASTIC"/>
    <property type="match status" value="1"/>
</dbReference>
<dbReference type="SUPFAM" id="SSF51735">
    <property type="entry name" value="NAD(P)-binding Rossmann-fold domains"/>
    <property type="match status" value="1"/>
</dbReference>
<dbReference type="PANTHER" id="PTHR45790">
    <property type="entry name" value="SIROHEME SYNTHASE-RELATED"/>
    <property type="match status" value="1"/>
</dbReference>
<feature type="domain" description="Tetrapyrrole methylase" evidence="6">
    <location>
        <begin position="120"/>
        <end position="331"/>
    </location>
</feature>
<dbReference type="Proteomes" id="UP001195724">
    <property type="component" value="Unassembled WGS sequence"/>
</dbReference>
<dbReference type="NCBIfam" id="TIGR01469">
    <property type="entry name" value="cobA_cysG_Cterm"/>
    <property type="match status" value="1"/>
</dbReference>
<dbReference type="InterPro" id="IPR006366">
    <property type="entry name" value="CobA/CysG_C"/>
</dbReference>
<dbReference type="PROSITE" id="PS00839">
    <property type="entry name" value="SUMT_1"/>
    <property type="match status" value="1"/>
</dbReference>
<dbReference type="Pfam" id="PF00590">
    <property type="entry name" value="TP_methylase"/>
    <property type="match status" value="1"/>
</dbReference>
<dbReference type="CDD" id="cd11642">
    <property type="entry name" value="SUMT"/>
    <property type="match status" value="1"/>
</dbReference>
<keyword evidence="4" id="KW-0949">S-adenosyl-L-methionine</keyword>
<keyword evidence="3 7" id="KW-0808">Transferase</keyword>
<dbReference type="EMBL" id="JAFBCL010000001">
    <property type="protein sequence ID" value="MBM7815058.1"/>
    <property type="molecule type" value="Genomic_DNA"/>
</dbReference>
<proteinExistence type="predicted"/>
<dbReference type="InterPro" id="IPR014777">
    <property type="entry name" value="4pyrrole_Mease_sub1"/>
</dbReference>
<evidence type="ECO:0000256" key="2">
    <source>
        <dbReference type="ARBA" id="ARBA00022603"/>
    </source>
</evidence>
<dbReference type="InterPro" id="IPR014776">
    <property type="entry name" value="4pyrrole_Mease_sub2"/>
</dbReference>
<dbReference type="InterPro" id="IPR036291">
    <property type="entry name" value="NAD(P)-bd_dom_sf"/>
</dbReference>
<dbReference type="InterPro" id="IPR035996">
    <property type="entry name" value="4pyrrol_Methylase_sf"/>
</dbReference>
<evidence type="ECO:0000259" key="6">
    <source>
        <dbReference type="Pfam" id="PF00590"/>
    </source>
</evidence>
<dbReference type="Gene3D" id="3.30.950.10">
    <property type="entry name" value="Methyltransferase, Cobalt-precorrin-4 Transmethylase, Domain 2"/>
    <property type="match status" value="1"/>
</dbReference>
<dbReference type="Pfam" id="PF13241">
    <property type="entry name" value="NAD_binding_7"/>
    <property type="match status" value="1"/>
</dbReference>
<dbReference type="NCBIfam" id="NF004790">
    <property type="entry name" value="PRK06136.1"/>
    <property type="match status" value="1"/>
</dbReference>
<sequence length="363" mass="36828">MTDRVLYDLLADRRVAVFGGGAPVLPELGRLLAAGALITAVAPEVCPAVEALAAAGRLDLRSGRWREDDLDGVWYAFAGTADPVDDAAIAEAAERRRVFCRVLRGAPAPAAERSTSDGGVALVGAGPGDPDLITVRGRALLAAADVVVVDRLAPLELLADLRPGVEVVDAAKIPHGRAAAQGELNRLLVEHARAGRSVVRLKGGDPYVFGRGFEEVLACAEAGVPVTVVPGVSSALAVPALAGVPVTHRGMTHELTVVSGHLPPTHPDSLVDWAALARLRGTVVVLMGVTHLAGIAEALVGGGRDPSTPALAVQDGGTPAQRVLRSTLAALAGDCSAHGIRPPAVFVVGEVAGLARTAGAGGG</sequence>
<evidence type="ECO:0000313" key="8">
    <source>
        <dbReference type="Proteomes" id="UP001195724"/>
    </source>
</evidence>
<keyword evidence="8" id="KW-1185">Reference proteome</keyword>
<dbReference type="Gene3D" id="3.40.1010.10">
    <property type="entry name" value="Cobalt-precorrin-4 Transmethylase, Domain 1"/>
    <property type="match status" value="1"/>
</dbReference>
<keyword evidence="7" id="KW-0560">Oxidoreductase</keyword>
<keyword evidence="7" id="KW-0456">Lyase</keyword>
<dbReference type="InterPro" id="IPR003043">
    <property type="entry name" value="Uropor_MeTrfase_CS"/>
</dbReference>
<name>A0ABS2SFM3_9PSEU</name>
<reference evidence="7 8" key="1">
    <citation type="submission" date="2021-01" db="EMBL/GenBank/DDBJ databases">
        <title>Sequencing the genomes of 1000 actinobacteria strains.</title>
        <authorList>
            <person name="Klenk H.-P."/>
        </authorList>
    </citation>
    <scope>NUCLEOTIDE SEQUENCE [LARGE SCALE GENOMIC DNA]</scope>
    <source>
        <strain evidence="7 8">DSM 44581</strain>
    </source>
</reference>
<keyword evidence="2 7" id="KW-0489">Methyltransferase</keyword>
<dbReference type="EC" id="2.1.1.107" evidence="1"/>
<dbReference type="Gene3D" id="3.40.50.720">
    <property type="entry name" value="NAD(P)-binding Rossmann-like Domain"/>
    <property type="match status" value="1"/>
</dbReference>
<evidence type="ECO:0000256" key="4">
    <source>
        <dbReference type="ARBA" id="ARBA00022691"/>
    </source>
</evidence>
<organism evidence="7 8">
    <name type="scientific">Saccharothrix algeriensis</name>
    <dbReference type="NCBI Taxonomy" id="173560"/>
    <lineage>
        <taxon>Bacteria</taxon>
        <taxon>Bacillati</taxon>
        <taxon>Actinomycetota</taxon>
        <taxon>Actinomycetes</taxon>
        <taxon>Pseudonocardiales</taxon>
        <taxon>Pseudonocardiaceae</taxon>
        <taxon>Saccharothrix</taxon>
    </lineage>
</organism>
<protein>
    <recommendedName>
        <fullName evidence="1">uroporphyrinogen-III C-methyltransferase</fullName>
        <ecNumber evidence="1">2.1.1.107</ecNumber>
    </recommendedName>
</protein>
<keyword evidence="5" id="KW-0627">Porphyrin biosynthesis</keyword>
<dbReference type="GO" id="GO:0043115">
    <property type="term" value="F:precorrin-2 dehydrogenase activity"/>
    <property type="evidence" value="ECO:0007669"/>
    <property type="project" value="UniProtKB-EC"/>
</dbReference>
<evidence type="ECO:0000256" key="3">
    <source>
        <dbReference type="ARBA" id="ARBA00022679"/>
    </source>
</evidence>
<gene>
    <name evidence="7" type="ORF">JOE68_005923</name>
</gene>
<accession>A0ABS2SFM3</accession>
<dbReference type="InterPro" id="IPR000878">
    <property type="entry name" value="4pyrrol_Mease"/>
</dbReference>
<evidence type="ECO:0000256" key="1">
    <source>
        <dbReference type="ARBA" id="ARBA00012162"/>
    </source>
</evidence>
<dbReference type="GO" id="GO:0051266">
    <property type="term" value="F:sirohydrochlorin ferrochelatase activity"/>
    <property type="evidence" value="ECO:0007669"/>
    <property type="project" value="UniProtKB-EC"/>
</dbReference>
<dbReference type="GO" id="GO:0032259">
    <property type="term" value="P:methylation"/>
    <property type="evidence" value="ECO:0007669"/>
    <property type="project" value="UniProtKB-KW"/>
</dbReference>
<comment type="caution">
    <text evidence="7">The sequence shown here is derived from an EMBL/GenBank/DDBJ whole genome shotgun (WGS) entry which is preliminary data.</text>
</comment>
<dbReference type="InterPro" id="IPR050161">
    <property type="entry name" value="Siro_Cobalamin_biosynth"/>
</dbReference>
<evidence type="ECO:0000256" key="5">
    <source>
        <dbReference type="ARBA" id="ARBA00023244"/>
    </source>
</evidence>
<dbReference type="GO" id="GO:0004851">
    <property type="term" value="F:uroporphyrin-III C-methyltransferase activity"/>
    <property type="evidence" value="ECO:0007669"/>
    <property type="project" value="UniProtKB-EC"/>
</dbReference>